<dbReference type="GO" id="GO:1901359">
    <property type="term" value="F:tungstate binding"/>
    <property type="evidence" value="ECO:0007669"/>
    <property type="project" value="UniProtKB-ARBA"/>
</dbReference>
<evidence type="ECO:0000256" key="4">
    <source>
        <dbReference type="ARBA" id="ARBA00022729"/>
    </source>
</evidence>
<dbReference type="Proteomes" id="UP000198809">
    <property type="component" value="Unassembled WGS sequence"/>
</dbReference>
<gene>
    <name evidence="8" type="ORF">SAMN04487895_1263</name>
</gene>
<dbReference type="FunFam" id="3.40.190.10:FF:000035">
    <property type="entry name" value="Molybdate ABC transporter substrate-binding protein"/>
    <property type="match status" value="1"/>
</dbReference>
<dbReference type="SUPFAM" id="SSF53850">
    <property type="entry name" value="Periplasmic binding protein-like II"/>
    <property type="match status" value="1"/>
</dbReference>
<keyword evidence="3 5" id="KW-0479">Metal-binding</keyword>
<feature type="binding site" evidence="5">
    <location>
        <position position="228"/>
    </location>
    <ligand>
        <name>molybdate</name>
        <dbReference type="ChEBI" id="CHEBI:36264"/>
    </ligand>
</feature>
<dbReference type="InterPro" id="IPR050682">
    <property type="entry name" value="ModA/WtpA"/>
</dbReference>
<keyword evidence="4 7" id="KW-0732">Signal</keyword>
<feature type="binding site" evidence="5">
    <location>
        <position position="73"/>
    </location>
    <ligand>
        <name>molybdate</name>
        <dbReference type="ChEBI" id="CHEBI:36264"/>
    </ligand>
</feature>
<dbReference type="PIRSF" id="PIRSF004846">
    <property type="entry name" value="ModA"/>
    <property type="match status" value="1"/>
</dbReference>
<dbReference type="Pfam" id="PF13531">
    <property type="entry name" value="SBP_bac_11"/>
    <property type="match status" value="1"/>
</dbReference>
<dbReference type="STRING" id="1333845.SAMN04487895_1263"/>
<dbReference type="RefSeq" id="WP_246590697.1">
    <property type="nucleotide sequence ID" value="NZ_CP076607.1"/>
</dbReference>
<evidence type="ECO:0000256" key="6">
    <source>
        <dbReference type="SAM" id="MobiDB-lite"/>
    </source>
</evidence>
<evidence type="ECO:0000256" key="7">
    <source>
        <dbReference type="SAM" id="SignalP"/>
    </source>
</evidence>
<feature type="binding site" evidence="5">
    <location>
        <position position="210"/>
    </location>
    <ligand>
        <name>molybdate</name>
        <dbReference type="ChEBI" id="CHEBI:36264"/>
    </ligand>
</feature>
<dbReference type="AlphaFoldDB" id="A0A1H8VMG3"/>
<dbReference type="GO" id="GO:0030973">
    <property type="term" value="F:molybdate ion binding"/>
    <property type="evidence" value="ECO:0007669"/>
    <property type="project" value="TreeGrafter"/>
</dbReference>
<dbReference type="PANTHER" id="PTHR30632:SF0">
    <property type="entry name" value="SULFATE-BINDING PROTEIN"/>
    <property type="match status" value="1"/>
</dbReference>
<dbReference type="PANTHER" id="PTHR30632">
    <property type="entry name" value="MOLYBDATE-BINDING PERIPLASMIC PROTEIN"/>
    <property type="match status" value="1"/>
</dbReference>
<dbReference type="GO" id="GO:0015689">
    <property type="term" value="P:molybdate ion transport"/>
    <property type="evidence" value="ECO:0007669"/>
    <property type="project" value="InterPro"/>
</dbReference>
<organism evidence="8 9">
    <name type="scientific">Paenibacillus sophorae</name>
    <dbReference type="NCBI Taxonomy" id="1333845"/>
    <lineage>
        <taxon>Bacteria</taxon>
        <taxon>Bacillati</taxon>
        <taxon>Bacillota</taxon>
        <taxon>Bacilli</taxon>
        <taxon>Bacillales</taxon>
        <taxon>Paenibacillaceae</taxon>
        <taxon>Paenibacillus</taxon>
    </lineage>
</organism>
<keyword evidence="2 5" id="KW-0500">Molybdenum</keyword>
<dbReference type="CDD" id="cd13537">
    <property type="entry name" value="PBP2_YvgL_like"/>
    <property type="match status" value="1"/>
</dbReference>
<feature type="region of interest" description="Disordered" evidence="6">
    <location>
        <begin position="33"/>
        <end position="62"/>
    </location>
</feature>
<evidence type="ECO:0000313" key="8">
    <source>
        <dbReference type="EMBL" id="SEP16591.1"/>
    </source>
</evidence>
<evidence type="ECO:0000256" key="3">
    <source>
        <dbReference type="ARBA" id="ARBA00022723"/>
    </source>
</evidence>
<dbReference type="Gene3D" id="3.40.190.10">
    <property type="entry name" value="Periplasmic binding protein-like II"/>
    <property type="match status" value="2"/>
</dbReference>
<feature type="compositionally biased region" description="Low complexity" evidence="6">
    <location>
        <begin position="33"/>
        <end position="54"/>
    </location>
</feature>
<feature type="binding site" evidence="5">
    <location>
        <position position="183"/>
    </location>
    <ligand>
        <name>molybdate</name>
        <dbReference type="ChEBI" id="CHEBI:36264"/>
    </ligand>
</feature>
<feature type="binding site" evidence="5">
    <location>
        <position position="101"/>
    </location>
    <ligand>
        <name>molybdate</name>
        <dbReference type="ChEBI" id="CHEBI:36264"/>
    </ligand>
</feature>
<sequence length="294" mass="30561">MTAKLKPCLITYMFLLSLFLLVIAGCARNSPPGNASATSSPAAASSNSASTSPGKPADSASEQTELLVSAAASLGEALKELVPKFQAAHPDIAVRLNLASSGSLQQQIEQGAPADLFVSAGAKQMKALADKQLTQSDLTKTLLTNDLVLVVPADSAASAVTAEDLTGSGFAKIAVGQPESVPAGMYAQQFLQKAGLWDTLLPKIVFAKDVRQVLTYVASGNVEAGLVYGSDAAGEPKVKVAMQVDPSAHDPIDYPAAVLAESAHPEQAKVFYDYLFTQEAGEVFVKYGFKLAGK</sequence>
<dbReference type="NCBIfam" id="TIGR01256">
    <property type="entry name" value="modA"/>
    <property type="match status" value="1"/>
</dbReference>
<evidence type="ECO:0000313" key="9">
    <source>
        <dbReference type="Proteomes" id="UP000198809"/>
    </source>
</evidence>
<dbReference type="InterPro" id="IPR005950">
    <property type="entry name" value="ModA"/>
</dbReference>
<comment type="similarity">
    <text evidence="1">Belongs to the bacterial solute-binding protein ModA family.</text>
</comment>
<reference evidence="8 9" key="1">
    <citation type="submission" date="2016-10" db="EMBL/GenBank/DDBJ databases">
        <authorList>
            <person name="de Groot N.N."/>
        </authorList>
    </citation>
    <scope>NUCLEOTIDE SEQUENCE [LARGE SCALE GENOMIC DNA]</scope>
    <source>
        <strain evidence="8 9">CGMCC 1.10238</strain>
    </source>
</reference>
<accession>A0A1H8VMG3</accession>
<evidence type="ECO:0000256" key="2">
    <source>
        <dbReference type="ARBA" id="ARBA00022505"/>
    </source>
</evidence>
<protein>
    <submittedName>
        <fullName evidence="8">Molybdate transport system substrate-binding protein</fullName>
    </submittedName>
</protein>
<feature type="chain" id="PRO_5039055350" evidence="7">
    <location>
        <begin position="36"/>
        <end position="294"/>
    </location>
</feature>
<dbReference type="EMBL" id="FODH01000026">
    <property type="protein sequence ID" value="SEP16591.1"/>
    <property type="molecule type" value="Genomic_DNA"/>
</dbReference>
<dbReference type="InterPro" id="IPR041879">
    <property type="entry name" value="YvgL-like_PBP2"/>
</dbReference>
<dbReference type="GO" id="GO:0046872">
    <property type="term" value="F:metal ion binding"/>
    <property type="evidence" value="ECO:0007669"/>
    <property type="project" value="UniProtKB-KW"/>
</dbReference>
<name>A0A1H8VMG3_9BACL</name>
<proteinExistence type="inferred from homology"/>
<dbReference type="PROSITE" id="PS51257">
    <property type="entry name" value="PROKAR_LIPOPROTEIN"/>
    <property type="match status" value="1"/>
</dbReference>
<evidence type="ECO:0000256" key="1">
    <source>
        <dbReference type="ARBA" id="ARBA00009175"/>
    </source>
</evidence>
<feature type="signal peptide" evidence="7">
    <location>
        <begin position="1"/>
        <end position="35"/>
    </location>
</feature>
<evidence type="ECO:0000256" key="5">
    <source>
        <dbReference type="PIRSR" id="PIRSR004846-1"/>
    </source>
</evidence>